<comment type="similarity">
    <text evidence="1 5">Belongs to the thiolase-like superfamily. Thiolase family.</text>
</comment>
<evidence type="ECO:0000256" key="2">
    <source>
        <dbReference type="ARBA" id="ARBA00022679"/>
    </source>
</evidence>
<feature type="active site" description="Acyl-thioester intermediate" evidence="4">
    <location>
        <position position="95"/>
    </location>
</feature>
<evidence type="ECO:0000313" key="8">
    <source>
        <dbReference type="EMBL" id="GGX45069.1"/>
    </source>
</evidence>
<dbReference type="Gene3D" id="3.40.47.10">
    <property type="match status" value="1"/>
</dbReference>
<reference evidence="8" key="2">
    <citation type="submission" date="2020-09" db="EMBL/GenBank/DDBJ databases">
        <authorList>
            <person name="Sun Q."/>
            <person name="Kim S."/>
        </authorList>
    </citation>
    <scope>NUCLEOTIDE SEQUENCE</scope>
    <source>
        <strain evidence="8">KCTC 22169</strain>
    </source>
</reference>
<feature type="active site" description="Proton acceptor" evidence="4">
    <location>
        <position position="349"/>
    </location>
</feature>
<dbReference type="InterPro" id="IPR020613">
    <property type="entry name" value="Thiolase_CS"/>
</dbReference>
<dbReference type="RefSeq" id="WP_189607378.1">
    <property type="nucleotide sequence ID" value="NZ_BMXR01000002.1"/>
</dbReference>
<evidence type="ECO:0000256" key="1">
    <source>
        <dbReference type="ARBA" id="ARBA00010982"/>
    </source>
</evidence>
<dbReference type="PROSITE" id="PS00099">
    <property type="entry name" value="THIOLASE_3"/>
    <property type="match status" value="1"/>
</dbReference>
<dbReference type="InterPro" id="IPR016039">
    <property type="entry name" value="Thiolase-like"/>
</dbReference>
<dbReference type="PANTHER" id="PTHR18919">
    <property type="entry name" value="ACETYL-COA C-ACYLTRANSFERASE"/>
    <property type="match status" value="1"/>
</dbReference>
<dbReference type="CDD" id="cd00751">
    <property type="entry name" value="thiolase"/>
    <property type="match status" value="1"/>
</dbReference>
<proteinExistence type="inferred from homology"/>
<dbReference type="PROSITE" id="PS00737">
    <property type="entry name" value="THIOLASE_2"/>
    <property type="match status" value="1"/>
</dbReference>
<protein>
    <submittedName>
        <fullName evidence="8">Acetyl-CoA acetyltransferase</fullName>
    </submittedName>
</protein>
<gene>
    <name evidence="8" type="ORF">GCM10007392_09860</name>
</gene>
<keyword evidence="3 5" id="KW-0012">Acyltransferase</keyword>
<dbReference type="SUPFAM" id="SSF53901">
    <property type="entry name" value="Thiolase-like"/>
    <property type="match status" value="2"/>
</dbReference>
<reference evidence="8" key="1">
    <citation type="journal article" date="2014" name="Int. J. Syst. Evol. Microbiol.">
        <title>Complete genome sequence of Corynebacterium casei LMG S-19264T (=DSM 44701T), isolated from a smear-ripened cheese.</title>
        <authorList>
            <consortium name="US DOE Joint Genome Institute (JGI-PGF)"/>
            <person name="Walter F."/>
            <person name="Albersmeier A."/>
            <person name="Kalinowski J."/>
            <person name="Ruckert C."/>
        </authorList>
    </citation>
    <scope>NUCLEOTIDE SEQUENCE</scope>
    <source>
        <strain evidence="8">KCTC 22169</strain>
    </source>
</reference>
<keyword evidence="9" id="KW-1185">Reference proteome</keyword>
<evidence type="ECO:0000256" key="3">
    <source>
        <dbReference type="ARBA" id="ARBA00023315"/>
    </source>
</evidence>
<evidence type="ECO:0000313" key="9">
    <source>
        <dbReference type="Proteomes" id="UP000626148"/>
    </source>
</evidence>
<dbReference type="Pfam" id="PF02803">
    <property type="entry name" value="Thiolase_C"/>
    <property type="match status" value="1"/>
</dbReference>
<dbReference type="GO" id="GO:0003988">
    <property type="term" value="F:acetyl-CoA C-acyltransferase activity"/>
    <property type="evidence" value="ECO:0007669"/>
    <property type="project" value="UniProtKB-ARBA"/>
</dbReference>
<dbReference type="InterPro" id="IPR020610">
    <property type="entry name" value="Thiolase_AS"/>
</dbReference>
<dbReference type="InterPro" id="IPR002155">
    <property type="entry name" value="Thiolase"/>
</dbReference>
<name>A0A918K2G5_9GAMM</name>
<dbReference type="PIRSF" id="PIRSF000429">
    <property type="entry name" value="Ac-CoA_Ac_transf"/>
    <property type="match status" value="1"/>
</dbReference>
<dbReference type="AlphaFoldDB" id="A0A918K2G5"/>
<organism evidence="8 9">
    <name type="scientific">Saccharospirillum salsuginis</name>
    <dbReference type="NCBI Taxonomy" id="418750"/>
    <lineage>
        <taxon>Bacteria</taxon>
        <taxon>Pseudomonadati</taxon>
        <taxon>Pseudomonadota</taxon>
        <taxon>Gammaproteobacteria</taxon>
        <taxon>Oceanospirillales</taxon>
        <taxon>Saccharospirillaceae</taxon>
        <taxon>Saccharospirillum</taxon>
    </lineage>
</organism>
<evidence type="ECO:0000256" key="4">
    <source>
        <dbReference type="PIRSR" id="PIRSR000429-1"/>
    </source>
</evidence>
<dbReference type="PANTHER" id="PTHR18919:SF140">
    <property type="entry name" value="ACETYL-COA C-ACETYLTRANSFERASE (ACETOACETYL-COA THIOLASE) (ACAB-5)"/>
    <property type="match status" value="1"/>
</dbReference>
<dbReference type="Proteomes" id="UP000626148">
    <property type="component" value="Unassembled WGS sequence"/>
</dbReference>
<dbReference type="EMBL" id="BMXR01000002">
    <property type="protein sequence ID" value="GGX45069.1"/>
    <property type="molecule type" value="Genomic_DNA"/>
</dbReference>
<accession>A0A918K2G5</accession>
<comment type="caution">
    <text evidence="8">The sequence shown here is derived from an EMBL/GenBank/DDBJ whole genome shotgun (WGS) entry which is preliminary data.</text>
</comment>
<dbReference type="InterPro" id="IPR020617">
    <property type="entry name" value="Thiolase_C"/>
</dbReference>
<feature type="domain" description="Thiolase N-terminal" evidence="6">
    <location>
        <begin position="25"/>
        <end position="262"/>
    </location>
</feature>
<dbReference type="NCBIfam" id="TIGR01930">
    <property type="entry name" value="AcCoA-C-Actrans"/>
    <property type="match status" value="1"/>
</dbReference>
<evidence type="ECO:0000259" key="6">
    <source>
        <dbReference type="Pfam" id="PF00108"/>
    </source>
</evidence>
<feature type="active site" description="Proton acceptor" evidence="4">
    <location>
        <position position="379"/>
    </location>
</feature>
<evidence type="ECO:0000259" key="7">
    <source>
        <dbReference type="Pfam" id="PF02803"/>
    </source>
</evidence>
<evidence type="ECO:0000256" key="5">
    <source>
        <dbReference type="RuleBase" id="RU003557"/>
    </source>
</evidence>
<feature type="domain" description="Thiolase C-terminal" evidence="7">
    <location>
        <begin position="271"/>
        <end position="392"/>
    </location>
</feature>
<dbReference type="InterPro" id="IPR020616">
    <property type="entry name" value="Thiolase_N"/>
</dbReference>
<keyword evidence="2 5" id="KW-0808">Transferase</keyword>
<dbReference type="Pfam" id="PF00108">
    <property type="entry name" value="Thiolase_N"/>
    <property type="match status" value="1"/>
</dbReference>
<sequence length="401" mass="42435">MKSVYLTHYRRTAFSRAHPKKEGVDALAQWPADRLLAGLIDHCLESTDLAPDQIDDLSLGCALAVKEQWSFGGRYPLMQSRLGNQAASRMIDQQCGSGIAALRFGMMTLASGSAEIALAGGYEHMSRVPMGPDLFAQGVLGVPDIPAASGKDYDMAVALNMGLTAERLATESGIGREHMDAFACESHRRANQAQRSGYFAGEIMPVPSQEGRTFASDAHIRPDTNTERLAQLKPAFSETGQVTAGNSSPLTTGAALGLLMTEAAVERTGATPLARLVACADRGTRPELMGQGVVPAVQRLLRNQGLTPDDIDVWEINEAFSVVPLFAIRELGLDPQTVNINGGALALGHPLGATGIRLVGTLARTLSSRQGRYGIAAACIGGGQGIAMLLERTGESLSSEH</sequence>